<organism evidence="1 2">
    <name type="scientific">Streptomyces triticagri</name>
    <dbReference type="NCBI Taxonomy" id="2293568"/>
    <lineage>
        <taxon>Bacteria</taxon>
        <taxon>Bacillati</taxon>
        <taxon>Actinomycetota</taxon>
        <taxon>Actinomycetes</taxon>
        <taxon>Kitasatosporales</taxon>
        <taxon>Streptomycetaceae</taxon>
        <taxon>Streptomyces</taxon>
    </lineage>
</organism>
<dbReference type="AlphaFoldDB" id="A0A372MBG9"/>
<reference evidence="1 2" key="1">
    <citation type="submission" date="2018-08" db="EMBL/GenBank/DDBJ databases">
        <title>Isolation, diversity and antifungal activity of Actinobacteria from wheat.</title>
        <authorList>
            <person name="Han C."/>
        </authorList>
    </citation>
    <scope>NUCLEOTIDE SEQUENCE [LARGE SCALE GENOMIC DNA]</scope>
    <source>
        <strain evidence="1 2">NEAU-YY421</strain>
    </source>
</reference>
<name>A0A372MBG9_9ACTN</name>
<gene>
    <name evidence="1" type="ORF">DY218_02435</name>
</gene>
<evidence type="ECO:0000313" key="2">
    <source>
        <dbReference type="Proteomes" id="UP000263094"/>
    </source>
</evidence>
<sequence>MASVKELTDSVQQDVAKVWPHTGRIWPGVDFSDHQVLLSDGSTTYALDAKGMKPVSAQDLKQNKIDIPSPDSFDVVTWQGKPALIIRPAKDLGAGQKADPTGLTAREPAYSFGLASHEQFHPYVQNAPKSPWTSLQKLEKSAGDRTELYPLKPEPRIARAMVYNSLLSALQQPKERDAFLAEAAYWNTKWTKNYPEDAEGQEATDLLEGTAKYFEQSAIAMAAVDRPGDPAQVRAYLAKTLKPMKVASKGIEPYAIGTVALLNADAKGLDVKESLTTEPTTPLAALLKGVKPAGSQSAPADVTRGIEQGVQASNKELGPLIEPFVADVQDKSKSVLMLPVESVSGSVGGKGFYTTEELPISITPKARATFKSKTGTVRVDGATVGEIDEDDKGYFAVPLDLDDADAALDGTRLTLKAEGLSGTVTVKAATNDGQQFLYAQ</sequence>
<protein>
    <submittedName>
        <fullName evidence="1">Uncharacterized protein</fullName>
    </submittedName>
</protein>
<dbReference type="Proteomes" id="UP000263094">
    <property type="component" value="Unassembled WGS sequence"/>
</dbReference>
<keyword evidence="2" id="KW-1185">Reference proteome</keyword>
<proteinExistence type="predicted"/>
<comment type="caution">
    <text evidence="1">The sequence shown here is derived from an EMBL/GenBank/DDBJ whole genome shotgun (WGS) entry which is preliminary data.</text>
</comment>
<accession>A0A372MBG9</accession>
<dbReference type="EMBL" id="QUAK01000014">
    <property type="protein sequence ID" value="RFU88282.1"/>
    <property type="molecule type" value="Genomic_DNA"/>
</dbReference>
<evidence type="ECO:0000313" key="1">
    <source>
        <dbReference type="EMBL" id="RFU88282.1"/>
    </source>
</evidence>